<gene>
    <name evidence="9" type="primary">nreB_2</name>
    <name evidence="9" type="ORF">NCTC11807_01197</name>
</gene>
<dbReference type="EMBL" id="UHDZ01000001">
    <property type="protein sequence ID" value="SUM70439.1"/>
    <property type="molecule type" value="Genomic_DNA"/>
</dbReference>
<feature type="domain" description="Histidine kinase/HSP90-like ATPase" evidence="6">
    <location>
        <begin position="176"/>
        <end position="266"/>
    </location>
</feature>
<evidence type="ECO:0000313" key="9">
    <source>
        <dbReference type="EMBL" id="SUM70439.1"/>
    </source>
</evidence>
<name>A0A380H3J7_9STAP</name>
<dbReference type="Pfam" id="PF13185">
    <property type="entry name" value="GAF_2"/>
    <property type="match status" value="1"/>
</dbReference>
<dbReference type="GO" id="GO:0000155">
    <property type="term" value="F:phosphorelay sensor kinase activity"/>
    <property type="evidence" value="ECO:0007669"/>
    <property type="project" value="InterPro"/>
</dbReference>
<comment type="catalytic activity">
    <reaction evidence="1">
        <text>ATP + protein L-histidine = ADP + protein N-phospho-L-histidine.</text>
        <dbReference type="EC" id="2.7.13.3"/>
    </reaction>
</comment>
<dbReference type="Gene3D" id="1.20.5.1930">
    <property type="match status" value="1"/>
</dbReference>
<evidence type="ECO:0000256" key="5">
    <source>
        <dbReference type="ARBA" id="ARBA00023012"/>
    </source>
</evidence>
<dbReference type="InterPro" id="IPR003594">
    <property type="entry name" value="HATPase_dom"/>
</dbReference>
<accession>A0A380H3J7</accession>
<evidence type="ECO:0000259" key="8">
    <source>
        <dbReference type="Pfam" id="PF13185"/>
    </source>
</evidence>
<evidence type="ECO:0000256" key="4">
    <source>
        <dbReference type="ARBA" id="ARBA00022777"/>
    </source>
</evidence>
<keyword evidence="4 9" id="KW-0418">Kinase</keyword>
<evidence type="ECO:0000256" key="2">
    <source>
        <dbReference type="ARBA" id="ARBA00012438"/>
    </source>
</evidence>
<dbReference type="Proteomes" id="UP000255425">
    <property type="component" value="Unassembled WGS sequence"/>
</dbReference>
<dbReference type="Gene3D" id="3.30.450.40">
    <property type="match status" value="1"/>
</dbReference>
<dbReference type="PANTHER" id="PTHR24421:SF40">
    <property type="entry name" value="SENSOR HISTIDINE KINASE YHCY"/>
    <property type="match status" value="1"/>
</dbReference>
<organism evidence="9 10">
    <name type="scientific">Staphylococcus saccharolyticus</name>
    <dbReference type="NCBI Taxonomy" id="33028"/>
    <lineage>
        <taxon>Bacteria</taxon>
        <taxon>Bacillati</taxon>
        <taxon>Bacillota</taxon>
        <taxon>Bacilli</taxon>
        <taxon>Bacillales</taxon>
        <taxon>Staphylococcaceae</taxon>
        <taxon>Staphylococcus</taxon>
    </lineage>
</organism>
<evidence type="ECO:0000256" key="1">
    <source>
        <dbReference type="ARBA" id="ARBA00000085"/>
    </source>
</evidence>
<keyword evidence="10" id="KW-1185">Reference proteome</keyword>
<dbReference type="GO" id="GO:0016020">
    <property type="term" value="C:membrane"/>
    <property type="evidence" value="ECO:0007669"/>
    <property type="project" value="InterPro"/>
</dbReference>
<feature type="domain" description="GAF" evidence="8">
    <location>
        <begin position="7"/>
        <end position="60"/>
    </location>
</feature>
<dbReference type="EC" id="2.7.13.3" evidence="2"/>
<keyword evidence="5" id="KW-0902">Two-component regulatory system</keyword>
<dbReference type="SUPFAM" id="SSF55781">
    <property type="entry name" value="GAF domain-like"/>
    <property type="match status" value="1"/>
</dbReference>
<evidence type="ECO:0000259" key="7">
    <source>
        <dbReference type="Pfam" id="PF07730"/>
    </source>
</evidence>
<evidence type="ECO:0000313" key="10">
    <source>
        <dbReference type="Proteomes" id="UP000255425"/>
    </source>
</evidence>
<dbReference type="InterPro" id="IPR036890">
    <property type="entry name" value="HATPase_C_sf"/>
</dbReference>
<sequence length="266" mass="29975">MANQAYHRETESITHHATVPLQSGNERFGLLNVASPNKDHYSEEDLELLESVAFQIGSAIKRILLTDKEKETAKLNERNRLSRDLHDSVNQMLFSLKLTAHAAQHMTNDAIAINVLKTIEDTSQNAVNEMRALIWQLKPVGLEHGIVHAIRHYSNVLGLNLDIYVDGLIDLSNEIEENVYRIIQEALNNVQKHAHTPDVYLKLSQDEEALVILISDEGQGFDMQTIDTTVSNGLRNLKQRTHLLNGDMDIHSNINHGTKICITIPL</sequence>
<proteinExistence type="predicted"/>
<dbReference type="InterPro" id="IPR029016">
    <property type="entry name" value="GAF-like_dom_sf"/>
</dbReference>
<dbReference type="InterPro" id="IPR003018">
    <property type="entry name" value="GAF"/>
</dbReference>
<dbReference type="CDD" id="cd16917">
    <property type="entry name" value="HATPase_UhpB-NarQ-NarX-like"/>
    <property type="match status" value="1"/>
</dbReference>
<feature type="domain" description="Signal transduction histidine kinase subgroup 3 dimerisation and phosphoacceptor" evidence="7">
    <location>
        <begin position="77"/>
        <end position="141"/>
    </location>
</feature>
<dbReference type="AlphaFoldDB" id="A0A380H3J7"/>
<dbReference type="PANTHER" id="PTHR24421">
    <property type="entry name" value="NITRATE/NITRITE SENSOR PROTEIN NARX-RELATED"/>
    <property type="match status" value="1"/>
</dbReference>
<dbReference type="InterPro" id="IPR011712">
    <property type="entry name" value="Sig_transdc_His_kin_sub3_dim/P"/>
</dbReference>
<dbReference type="GO" id="GO:0046983">
    <property type="term" value="F:protein dimerization activity"/>
    <property type="evidence" value="ECO:0007669"/>
    <property type="project" value="InterPro"/>
</dbReference>
<evidence type="ECO:0000256" key="3">
    <source>
        <dbReference type="ARBA" id="ARBA00022679"/>
    </source>
</evidence>
<dbReference type="InterPro" id="IPR050482">
    <property type="entry name" value="Sensor_HK_TwoCompSys"/>
</dbReference>
<protein>
    <recommendedName>
        <fullName evidence="2">histidine kinase</fullName>
        <ecNumber evidence="2">2.7.13.3</ecNumber>
    </recommendedName>
</protein>
<keyword evidence="3 9" id="KW-0808">Transferase</keyword>
<reference evidence="9 10" key="1">
    <citation type="submission" date="2018-06" db="EMBL/GenBank/DDBJ databases">
        <authorList>
            <consortium name="Pathogen Informatics"/>
            <person name="Doyle S."/>
        </authorList>
    </citation>
    <scope>NUCLEOTIDE SEQUENCE [LARGE SCALE GENOMIC DNA]</scope>
    <source>
        <strain evidence="9 10">NCTC11807</strain>
    </source>
</reference>
<evidence type="ECO:0000259" key="6">
    <source>
        <dbReference type="Pfam" id="PF02518"/>
    </source>
</evidence>
<dbReference type="SUPFAM" id="SSF55874">
    <property type="entry name" value="ATPase domain of HSP90 chaperone/DNA topoisomerase II/histidine kinase"/>
    <property type="match status" value="1"/>
</dbReference>
<dbReference type="Gene3D" id="3.30.565.10">
    <property type="entry name" value="Histidine kinase-like ATPase, C-terminal domain"/>
    <property type="match status" value="1"/>
</dbReference>
<dbReference type="Pfam" id="PF02518">
    <property type="entry name" value="HATPase_c"/>
    <property type="match status" value="1"/>
</dbReference>
<dbReference type="Pfam" id="PF07730">
    <property type="entry name" value="HisKA_3"/>
    <property type="match status" value="1"/>
</dbReference>